<keyword evidence="8" id="KW-0406">Ion transport</keyword>
<dbReference type="InterPro" id="IPR027417">
    <property type="entry name" value="P-loop_NTPase"/>
</dbReference>
<evidence type="ECO:0000313" key="12">
    <source>
        <dbReference type="EMBL" id="HJE40130.1"/>
    </source>
</evidence>
<dbReference type="Proteomes" id="UP000711407">
    <property type="component" value="Unassembled WGS sequence"/>
</dbReference>
<dbReference type="GO" id="GO:0006826">
    <property type="term" value="P:iron ion transport"/>
    <property type="evidence" value="ECO:0007669"/>
    <property type="project" value="UniProtKB-KW"/>
</dbReference>
<keyword evidence="4" id="KW-0410">Iron transport</keyword>
<comment type="caution">
    <text evidence="12">The sequence shown here is derived from an EMBL/GenBank/DDBJ whole genome shotgun (WGS) entry which is preliminary data.</text>
</comment>
<feature type="region of interest" description="Disordered" evidence="10">
    <location>
        <begin position="204"/>
        <end position="226"/>
    </location>
</feature>
<keyword evidence="2" id="KW-0813">Transport</keyword>
<protein>
    <submittedName>
        <fullName evidence="12">ABC transporter ATP-binding protein</fullName>
    </submittedName>
</protein>
<keyword evidence="9" id="KW-0472">Membrane</keyword>
<evidence type="ECO:0000256" key="7">
    <source>
        <dbReference type="ARBA" id="ARBA00023004"/>
    </source>
</evidence>
<dbReference type="InterPro" id="IPR003439">
    <property type="entry name" value="ABC_transporter-like_ATP-bd"/>
</dbReference>
<evidence type="ECO:0000259" key="11">
    <source>
        <dbReference type="PROSITE" id="PS50893"/>
    </source>
</evidence>
<dbReference type="GO" id="GO:0016887">
    <property type="term" value="F:ATP hydrolysis activity"/>
    <property type="evidence" value="ECO:0007669"/>
    <property type="project" value="InterPro"/>
</dbReference>
<evidence type="ECO:0000256" key="10">
    <source>
        <dbReference type="SAM" id="MobiDB-lite"/>
    </source>
</evidence>
<dbReference type="GO" id="GO:0005886">
    <property type="term" value="C:plasma membrane"/>
    <property type="evidence" value="ECO:0007669"/>
    <property type="project" value="UniProtKB-SubCell"/>
</dbReference>
<dbReference type="CDD" id="cd03214">
    <property type="entry name" value="ABC_Iron-Siderophores_B12_Hemin"/>
    <property type="match status" value="1"/>
</dbReference>
<dbReference type="PROSITE" id="PS50893">
    <property type="entry name" value="ABC_TRANSPORTER_2"/>
    <property type="match status" value="1"/>
</dbReference>
<organism evidence="12 13">
    <name type="scientific">Candidatus Amulumruptor caecigallinarius</name>
    <dbReference type="NCBI Taxonomy" id="2109911"/>
    <lineage>
        <taxon>Bacteria</taxon>
        <taxon>Pseudomonadati</taxon>
        <taxon>Bacteroidota</taxon>
        <taxon>Bacteroidia</taxon>
        <taxon>Bacteroidales</taxon>
        <taxon>Muribaculaceae</taxon>
        <taxon>Candidatus Amulumruptor</taxon>
    </lineage>
</organism>
<dbReference type="EMBL" id="DYXT01000057">
    <property type="protein sequence ID" value="HJE40130.1"/>
    <property type="molecule type" value="Genomic_DNA"/>
</dbReference>
<dbReference type="AlphaFoldDB" id="A0A921EAH4"/>
<dbReference type="GO" id="GO:0005524">
    <property type="term" value="F:ATP binding"/>
    <property type="evidence" value="ECO:0007669"/>
    <property type="project" value="UniProtKB-KW"/>
</dbReference>
<gene>
    <name evidence="12" type="ORF">K8V47_10310</name>
</gene>
<keyword evidence="6 12" id="KW-0067">ATP-binding</keyword>
<keyword evidence="3" id="KW-1003">Cell membrane</keyword>
<dbReference type="Pfam" id="PF00005">
    <property type="entry name" value="ABC_tran"/>
    <property type="match status" value="1"/>
</dbReference>
<dbReference type="Gene3D" id="3.40.50.300">
    <property type="entry name" value="P-loop containing nucleotide triphosphate hydrolases"/>
    <property type="match status" value="1"/>
</dbReference>
<evidence type="ECO:0000256" key="3">
    <source>
        <dbReference type="ARBA" id="ARBA00022475"/>
    </source>
</evidence>
<dbReference type="InterPro" id="IPR003593">
    <property type="entry name" value="AAA+_ATPase"/>
</dbReference>
<dbReference type="PANTHER" id="PTHR42771:SF2">
    <property type="entry name" value="IRON(3+)-HYDROXAMATE IMPORT ATP-BINDING PROTEIN FHUC"/>
    <property type="match status" value="1"/>
</dbReference>
<evidence type="ECO:0000256" key="8">
    <source>
        <dbReference type="ARBA" id="ARBA00023065"/>
    </source>
</evidence>
<evidence type="ECO:0000256" key="9">
    <source>
        <dbReference type="ARBA" id="ARBA00023136"/>
    </source>
</evidence>
<keyword evidence="5" id="KW-0547">Nucleotide-binding</keyword>
<comment type="subcellular location">
    <subcellularLocation>
        <location evidence="1">Cell membrane</location>
        <topology evidence="1">Peripheral membrane protein</topology>
    </subcellularLocation>
</comment>
<evidence type="ECO:0000256" key="1">
    <source>
        <dbReference type="ARBA" id="ARBA00004202"/>
    </source>
</evidence>
<accession>A0A921EAH4</accession>
<evidence type="ECO:0000256" key="2">
    <source>
        <dbReference type="ARBA" id="ARBA00022448"/>
    </source>
</evidence>
<proteinExistence type="predicted"/>
<dbReference type="InterPro" id="IPR051535">
    <property type="entry name" value="Siderophore_ABC-ATPase"/>
</dbReference>
<evidence type="ECO:0000313" key="13">
    <source>
        <dbReference type="Proteomes" id="UP000711407"/>
    </source>
</evidence>
<evidence type="ECO:0000256" key="6">
    <source>
        <dbReference type="ARBA" id="ARBA00022840"/>
    </source>
</evidence>
<keyword evidence="7" id="KW-0408">Iron</keyword>
<name>A0A921EAH4_9BACT</name>
<dbReference type="SUPFAM" id="SSF52540">
    <property type="entry name" value="P-loop containing nucleoside triphosphate hydrolases"/>
    <property type="match status" value="1"/>
</dbReference>
<sequence>MSRLNMSISTGEVTALLGANGRGKSTLLRTISALQSPLDGRVLIDGKDVAACSTAELARLLTIVTGHSDGAGAFTVEELVRLGRQPYTGFFGRLSDRDRAIVAEAMAMVGVSHLASRHVATLSDGERQKAMIAKAIAQQTPVIILDEPTAFLDVANRLELLMLLRDISHSQHKAVLMSIHDVSSVMPIADQLWLVVPTATSHAPSTPGSHIPVGSHPGATATPESEILSGSPAELIASDAMQHLFPDRPISFDPLRGDFLPSHP</sequence>
<reference evidence="12" key="1">
    <citation type="journal article" date="2021" name="PeerJ">
        <title>Extensive microbial diversity within the chicken gut microbiome revealed by metagenomics and culture.</title>
        <authorList>
            <person name="Gilroy R."/>
            <person name="Ravi A."/>
            <person name="Getino M."/>
            <person name="Pursley I."/>
            <person name="Horton D.L."/>
            <person name="Alikhan N.F."/>
            <person name="Baker D."/>
            <person name="Gharbi K."/>
            <person name="Hall N."/>
            <person name="Watson M."/>
            <person name="Adriaenssens E.M."/>
            <person name="Foster-Nyarko E."/>
            <person name="Jarju S."/>
            <person name="Secka A."/>
            <person name="Antonio M."/>
            <person name="Oren A."/>
            <person name="Chaudhuri R.R."/>
            <person name="La Ragione R."/>
            <person name="Hildebrand F."/>
            <person name="Pallen M.J."/>
        </authorList>
    </citation>
    <scope>NUCLEOTIDE SEQUENCE</scope>
    <source>
        <strain evidence="12">4100</strain>
    </source>
</reference>
<evidence type="ECO:0000256" key="4">
    <source>
        <dbReference type="ARBA" id="ARBA00022496"/>
    </source>
</evidence>
<dbReference type="SMART" id="SM00382">
    <property type="entry name" value="AAA"/>
    <property type="match status" value="1"/>
</dbReference>
<dbReference type="PANTHER" id="PTHR42771">
    <property type="entry name" value="IRON(3+)-HYDROXAMATE IMPORT ATP-BINDING PROTEIN FHUC"/>
    <property type="match status" value="1"/>
</dbReference>
<evidence type="ECO:0000256" key="5">
    <source>
        <dbReference type="ARBA" id="ARBA00022741"/>
    </source>
</evidence>
<reference evidence="12" key="2">
    <citation type="submission" date="2021-09" db="EMBL/GenBank/DDBJ databases">
        <authorList>
            <person name="Gilroy R."/>
        </authorList>
    </citation>
    <scope>NUCLEOTIDE SEQUENCE</scope>
    <source>
        <strain evidence="12">4100</strain>
    </source>
</reference>
<feature type="domain" description="ABC transporter" evidence="11">
    <location>
        <begin position="1"/>
        <end position="222"/>
    </location>
</feature>